<evidence type="ECO:0000313" key="5">
    <source>
        <dbReference type="EMBL" id="KAK0386200.1"/>
    </source>
</evidence>
<feature type="compositionally biased region" description="Low complexity" evidence="3">
    <location>
        <begin position="9"/>
        <end position="22"/>
    </location>
</feature>
<dbReference type="SUPFAM" id="SSF57701">
    <property type="entry name" value="Zn2/Cys6 DNA-binding domain"/>
    <property type="match status" value="1"/>
</dbReference>
<dbReference type="InterPro" id="IPR036864">
    <property type="entry name" value="Zn2-C6_fun-type_DNA-bd_sf"/>
</dbReference>
<dbReference type="EMBL" id="JAPDFR010000005">
    <property type="protein sequence ID" value="KAK0386200.1"/>
    <property type="molecule type" value="Genomic_DNA"/>
</dbReference>
<feature type="compositionally biased region" description="Low complexity" evidence="3">
    <location>
        <begin position="34"/>
        <end position="46"/>
    </location>
</feature>
<protein>
    <recommendedName>
        <fullName evidence="4">Zn(2)-C6 fungal-type domain-containing protein</fullName>
    </recommendedName>
</protein>
<dbReference type="CDD" id="cd00067">
    <property type="entry name" value="GAL4"/>
    <property type="match status" value="1"/>
</dbReference>
<feature type="compositionally biased region" description="Polar residues" evidence="3">
    <location>
        <begin position="103"/>
        <end position="116"/>
    </location>
</feature>
<feature type="region of interest" description="Disordered" evidence="3">
    <location>
        <begin position="96"/>
        <end position="123"/>
    </location>
</feature>
<dbReference type="Pfam" id="PF04082">
    <property type="entry name" value="Fungal_trans"/>
    <property type="match status" value="1"/>
</dbReference>
<dbReference type="PROSITE" id="PS50048">
    <property type="entry name" value="ZN2_CY6_FUNGAL_2"/>
    <property type="match status" value="1"/>
</dbReference>
<dbReference type="CDD" id="cd12148">
    <property type="entry name" value="fungal_TF_MHR"/>
    <property type="match status" value="1"/>
</dbReference>
<name>A0AA39GF52_SARSR</name>
<dbReference type="AlphaFoldDB" id="A0AA39GF52"/>
<accession>A0AA39GF52</accession>
<dbReference type="Pfam" id="PF00172">
    <property type="entry name" value="Zn_clus"/>
    <property type="match status" value="1"/>
</dbReference>
<evidence type="ECO:0000256" key="1">
    <source>
        <dbReference type="ARBA" id="ARBA00022723"/>
    </source>
</evidence>
<sequence length="649" mass="71537">MSSSPYGFPASTGPSPSATSSSHTDNSGASPDTSNSSVAFNSSESSRAQPSREQSAVPAACLGCRSKHLKCDGKTPCSRCVASESQCLYVASRRGYKGPRKGTASNPNKRQATSPPEQDGGSAVGCPMGGGFVVTTSMSSLNDSTQLTDVQVYRPHGSSSRQHVGSLRQTTTDVPLPERCFEAFYHFFHAAHPFVLPKNFLLSIIKDTPMEPLLASMRWAGSLYLEKVDPQTKANLLDEAMRLVNHSPVRDGFLVQALMILIVALDGNYRQDQAREFLERAEQLALEIHLNTRDFASTYGRGIPVLEESWRRTWWDLFIIDGMIAGVHQVTNFYLYDVPTDVALPCEELQYLSGVIPPPKTLEDLEDREFSGYDVEYSSFAYRILCGRTLGRFMRFSPIQGPNDENLNRIETDLTNWRLHLPKSKRDALGADGRPDEMMFQAFMMLNAISLLLHQQHSQLDSSPAKTVTSCAPYRPVPSGDEAFNIHTHHTLIAANEISKLITHRTPLLTHTHFFTCVITLSSIVHLSRWAQHFYLPSASSSSNALLLPTPYQQTLSQGVDDDLRGLIRLNIGALAELSSVWGAAGTAKGQVQGVAQEIYRGKKQQQQNPTYWYGFSQEEMVNSIAADDTIIGDIQSLQGLTGLPELLG</sequence>
<reference evidence="5" key="1">
    <citation type="submission" date="2022-10" db="EMBL/GenBank/DDBJ databases">
        <title>Determination and structural analysis of whole genome sequence of Sarocladium strictum F4-1.</title>
        <authorList>
            <person name="Hu L."/>
            <person name="Jiang Y."/>
        </authorList>
    </citation>
    <scope>NUCLEOTIDE SEQUENCE</scope>
    <source>
        <strain evidence="5">F4-1</strain>
    </source>
</reference>
<keyword evidence="2" id="KW-0539">Nucleus</keyword>
<dbReference type="GO" id="GO:0000981">
    <property type="term" value="F:DNA-binding transcription factor activity, RNA polymerase II-specific"/>
    <property type="evidence" value="ECO:0007669"/>
    <property type="project" value="InterPro"/>
</dbReference>
<keyword evidence="1" id="KW-0479">Metal-binding</keyword>
<gene>
    <name evidence="5" type="ORF">NLU13_6037</name>
</gene>
<evidence type="ECO:0000256" key="3">
    <source>
        <dbReference type="SAM" id="MobiDB-lite"/>
    </source>
</evidence>
<proteinExistence type="predicted"/>
<dbReference type="GO" id="GO:0008270">
    <property type="term" value="F:zinc ion binding"/>
    <property type="evidence" value="ECO:0007669"/>
    <property type="project" value="InterPro"/>
</dbReference>
<dbReference type="GO" id="GO:0006351">
    <property type="term" value="P:DNA-templated transcription"/>
    <property type="evidence" value="ECO:0007669"/>
    <property type="project" value="InterPro"/>
</dbReference>
<comment type="caution">
    <text evidence="5">The sequence shown here is derived from an EMBL/GenBank/DDBJ whole genome shotgun (WGS) entry which is preliminary data.</text>
</comment>
<evidence type="ECO:0000256" key="2">
    <source>
        <dbReference type="ARBA" id="ARBA00023242"/>
    </source>
</evidence>
<dbReference type="InterPro" id="IPR007219">
    <property type="entry name" value="XnlR_reg_dom"/>
</dbReference>
<dbReference type="InterPro" id="IPR001138">
    <property type="entry name" value="Zn2Cys6_DnaBD"/>
</dbReference>
<dbReference type="PROSITE" id="PS00463">
    <property type="entry name" value="ZN2_CY6_FUNGAL_1"/>
    <property type="match status" value="1"/>
</dbReference>
<keyword evidence="6" id="KW-1185">Reference proteome</keyword>
<feature type="compositionally biased region" description="Polar residues" evidence="3">
    <location>
        <begin position="23"/>
        <end position="33"/>
    </location>
</feature>
<dbReference type="SMART" id="SM00066">
    <property type="entry name" value="GAL4"/>
    <property type="match status" value="1"/>
</dbReference>
<organism evidence="5 6">
    <name type="scientific">Sarocladium strictum</name>
    <name type="common">Black bundle disease fungus</name>
    <name type="synonym">Acremonium strictum</name>
    <dbReference type="NCBI Taxonomy" id="5046"/>
    <lineage>
        <taxon>Eukaryota</taxon>
        <taxon>Fungi</taxon>
        <taxon>Dikarya</taxon>
        <taxon>Ascomycota</taxon>
        <taxon>Pezizomycotina</taxon>
        <taxon>Sordariomycetes</taxon>
        <taxon>Hypocreomycetidae</taxon>
        <taxon>Hypocreales</taxon>
        <taxon>Sarocladiaceae</taxon>
        <taxon>Sarocladium</taxon>
    </lineage>
</organism>
<dbReference type="Proteomes" id="UP001175261">
    <property type="component" value="Unassembled WGS sequence"/>
</dbReference>
<feature type="domain" description="Zn(2)-C6 fungal-type" evidence="4">
    <location>
        <begin position="60"/>
        <end position="89"/>
    </location>
</feature>
<dbReference type="GO" id="GO:0003677">
    <property type="term" value="F:DNA binding"/>
    <property type="evidence" value="ECO:0007669"/>
    <property type="project" value="InterPro"/>
</dbReference>
<dbReference type="PANTHER" id="PTHR47431">
    <property type="entry name" value="ZN(II)2CYS6 TRANSCRIPTION FACTOR (EUROFUNG)-RELATED"/>
    <property type="match status" value="1"/>
</dbReference>
<evidence type="ECO:0000313" key="6">
    <source>
        <dbReference type="Proteomes" id="UP001175261"/>
    </source>
</evidence>
<evidence type="ECO:0000259" key="4">
    <source>
        <dbReference type="PROSITE" id="PS50048"/>
    </source>
</evidence>
<dbReference type="PANTHER" id="PTHR47431:SF1">
    <property type="entry name" value="ZN(II)2CYS6 TRANSCRIPTION FACTOR (EUROFUNG)"/>
    <property type="match status" value="1"/>
</dbReference>
<dbReference type="Gene3D" id="4.10.240.10">
    <property type="entry name" value="Zn(2)-C6 fungal-type DNA-binding domain"/>
    <property type="match status" value="1"/>
</dbReference>
<feature type="region of interest" description="Disordered" evidence="3">
    <location>
        <begin position="1"/>
        <end position="57"/>
    </location>
</feature>